<gene>
    <name evidence="3" type="ORF">AYJ54_21350</name>
</gene>
<comment type="caution">
    <text evidence="3">The sequence shown here is derived from an EMBL/GenBank/DDBJ whole genome shotgun (WGS) entry which is preliminary data.</text>
</comment>
<name>A0A176YHT7_9BRAD</name>
<reference evidence="3 4" key="1">
    <citation type="submission" date="2016-03" db="EMBL/GenBank/DDBJ databases">
        <title>Draft Genome Sequence of the Strain BR 10245 (Bradyrhizobium sp.) isolated from nodules of Centrolobium paraense.</title>
        <authorList>
            <person name="Simoes-Araujo J.L.Sr."/>
            <person name="Barauna A.C."/>
            <person name="Silva K."/>
            <person name="Zilli J.E."/>
        </authorList>
    </citation>
    <scope>NUCLEOTIDE SEQUENCE [LARGE SCALE GENOMIC DNA]</scope>
    <source>
        <strain evidence="3 4">BR 10245</strain>
    </source>
</reference>
<evidence type="ECO:0000256" key="1">
    <source>
        <dbReference type="SAM" id="MobiDB-lite"/>
    </source>
</evidence>
<dbReference type="Proteomes" id="UP000076959">
    <property type="component" value="Unassembled WGS sequence"/>
</dbReference>
<dbReference type="Pfam" id="PF07483">
    <property type="entry name" value="W_rich_C"/>
    <property type="match status" value="3"/>
</dbReference>
<protein>
    <recommendedName>
        <fullName evidence="2">Tryptophan-rich domain-containing protein</fullName>
    </recommendedName>
</protein>
<keyword evidence="4" id="KW-1185">Reference proteome</keyword>
<evidence type="ECO:0000259" key="2">
    <source>
        <dbReference type="Pfam" id="PF07483"/>
    </source>
</evidence>
<feature type="compositionally biased region" description="Low complexity" evidence="1">
    <location>
        <begin position="844"/>
        <end position="858"/>
    </location>
</feature>
<evidence type="ECO:0000313" key="3">
    <source>
        <dbReference type="EMBL" id="OAF06213.1"/>
    </source>
</evidence>
<organism evidence="3 4">
    <name type="scientific">Bradyrhizobium centrolobii</name>
    <dbReference type="NCBI Taxonomy" id="1505087"/>
    <lineage>
        <taxon>Bacteria</taxon>
        <taxon>Pseudomonadati</taxon>
        <taxon>Pseudomonadota</taxon>
        <taxon>Alphaproteobacteria</taxon>
        <taxon>Hyphomicrobiales</taxon>
        <taxon>Nitrobacteraceae</taxon>
        <taxon>Bradyrhizobium</taxon>
    </lineage>
</organism>
<dbReference type="STRING" id="1505087.AYJ54_21350"/>
<feature type="region of interest" description="Disordered" evidence="1">
    <location>
        <begin position="889"/>
        <end position="914"/>
    </location>
</feature>
<feature type="domain" description="Tryptophan-rich" evidence="2">
    <location>
        <begin position="378"/>
        <end position="481"/>
    </location>
</feature>
<feature type="region of interest" description="Disordered" evidence="1">
    <location>
        <begin position="830"/>
        <end position="858"/>
    </location>
</feature>
<evidence type="ECO:0000313" key="4">
    <source>
        <dbReference type="Proteomes" id="UP000076959"/>
    </source>
</evidence>
<feature type="domain" description="Tryptophan-rich" evidence="2">
    <location>
        <begin position="493"/>
        <end position="598"/>
    </location>
</feature>
<proteinExistence type="predicted"/>
<dbReference type="EMBL" id="LUUB01000078">
    <property type="protein sequence ID" value="OAF06213.1"/>
    <property type="molecule type" value="Genomic_DNA"/>
</dbReference>
<feature type="domain" description="Tryptophan-rich" evidence="2">
    <location>
        <begin position="610"/>
        <end position="714"/>
    </location>
</feature>
<dbReference type="AlphaFoldDB" id="A0A176YHT7"/>
<dbReference type="InterPro" id="IPR011121">
    <property type="entry name" value="Trp-rich_dom"/>
</dbReference>
<sequence length="914" mass="90559">MQIDTTTPTVSSVAASGSGITSGNGNLNAGDVVTLTVNLSSAVTVAGGTPTLTLNDGGTATYTGGSGTNALIFSYTVAAGQNTSDLAVTAVNLNAATVKDSAGNAANLAGAVTNPSGTLQIDTTTPTVSSVASSGTGITSGNGILNAGDVVTLIVNLSEAVTVAGGTPTLALNNGGTATYTGGSGTSALTFSYTVAAGQNTSDLAVTALNLNAATVKDSAGNTANLAGAVTNPSGTLQIDTTAPTVSSVAASGTGITSGNGIIGVGSVVTLTVNLSEAVTVAGGTPTLTLNDGGTATYAGGSGTNALTFSYTVAAGQNTSDLAVTAVNLNAATVKDSAGNAANLAGAVTNPSGTLQINTAAPTGSSPAITLESVGSTSLVLIDKNYYLNSISTDSGLVLTYLGSKVVAGAAAPWTPIAAEQTATGYDVAWKDSKGNFSIWTTDSNGKFTSYLTGVVSGTSTALEALEATFHQDLNGDGTIGVVQSVIEAIGTTALVASGDNYLLNPVAGGTGPTLKYHGAAVTTGQFGDYTPLGVEAVSNGYEVAWKNTSTGQYSVWSTDANGNYTGNFYMPGPGNSTAFETLETSFHQDLNGDGTIGVVQSVIEAIGTTALVASGDNYLLNPVAGGTGPTLKYQGATVTAGQFGDYTPIGVEAVSNGYEVAWKNTTTGQYSVWSTDANGNYTGNFYMPGRGNDAAFGALEASFHQDLNGDGIIVLSGTGTTVSKNSLVIGNGASVEITGAYSGSIRFAGATGTLIIDDSSTFTGSFRGQLAIGDIIDLTDIAGGANASLTYSGNGSPGTLTVTDGTHTANLAMLGNYSLGNFIASSDGNGGTSIADPPLPGQSADSPSNEAEESSSAWMAAVDQRLALWTQHMASAFATPAIDNSLKSAPEFGGSPPNLTMPHQAAQSNQHWG</sequence>
<accession>A0A176YHT7</accession>